<protein>
    <recommendedName>
        <fullName evidence="7">ABC3 transporter permease C-terminal domain-containing protein</fullName>
    </recommendedName>
</protein>
<keyword evidence="3 6" id="KW-0812">Transmembrane</keyword>
<feature type="transmembrane region" description="Helical" evidence="6">
    <location>
        <begin position="255"/>
        <end position="278"/>
    </location>
</feature>
<evidence type="ECO:0000256" key="2">
    <source>
        <dbReference type="ARBA" id="ARBA00022475"/>
    </source>
</evidence>
<evidence type="ECO:0000256" key="4">
    <source>
        <dbReference type="ARBA" id="ARBA00022989"/>
    </source>
</evidence>
<feature type="transmembrane region" description="Helical" evidence="6">
    <location>
        <begin position="876"/>
        <end position="895"/>
    </location>
</feature>
<feature type="domain" description="ABC3 transporter permease C-terminal" evidence="7">
    <location>
        <begin position="782"/>
        <end position="892"/>
    </location>
</feature>
<dbReference type="Pfam" id="PF02687">
    <property type="entry name" value="FtsX"/>
    <property type="match status" value="1"/>
</dbReference>
<name>A0ABR9DPZ7_9MICO</name>
<sequence>MTGLARLAGRRAAAARGHLVALGVLAALVVACAVGVLGQVEQGVRDVVRDSAALDGDGGRLVLRTRLLADADAQDRTVRDLVGDATRGARTVVERAQSPDAADTPFVTWTVSVDRATVEPDDVERLAGGLGALEAAFKASDAQSRGVVVSGGLVATTTSLAARVGAFRQVAIVPVLVLGVVGAVGLGRVARQLVAGRRPEDALLASRGVSGRQLRALAGLETGAVTALGAALGGGAASALLAATTGAVAGLGPRALVAGAVTVLVATVTTAVLAGRQLDDIVRAEPRGSVAAGPVVTAVGLSTLAVAAGWRLAVAGEGAPDVFAVSAPGVLLVVLVLLGVQATGPAFGLLARRAARGRGLDRVLALRSAARRHGVRLPALVVGLAVGTLVLASCFGASVALGGARLATLAAGADVRVTVATSGPVTGADVNRAPGTAAGAVAGAAVVVRPGSVGSDEVTVVAARPGDLEVVLRDGAGITDALRGGPHLGGPAVGEAGLTVPVHARLDLPGPLEEGFSTENLSLRVTGSAWFVDADGRWAFVRADGVELDAVGAGASGTLRLEVPDAGPWHVVALDVAADDVLHNGSSDDASLAGAGGAITVEVGAMTGADGTAGPPTWTREPAWTPADEVAADEVPAGTTLRWVGPGGPRDPAAPVLPGVIDTSLARALDLAVGGTLPVTVAGATVDVRVSEIRDTVPGAPAPAVLVDADALRTAQVAAGGAALRSEEVWLRADASDAAAAAAASELTADLVAAGAWGTTHDDVATVAEPRGTDVPAAFWTAGLATVLLALAGLRSTTAAQAATREGETVALRALGLDGRRQGRLRAAETAWVLGAGTVVGLAVGAVVALVATPVLVRAATGSVGTMPLAFDVPPLLAGLAVLAAGAAGLVALHARTVVRQAEDRDLREVSA</sequence>
<evidence type="ECO:0000313" key="8">
    <source>
        <dbReference type="EMBL" id="MBD9698412.1"/>
    </source>
</evidence>
<dbReference type="RefSeq" id="WP_192277559.1">
    <property type="nucleotide sequence ID" value="NZ_JACZDF010000001.1"/>
</dbReference>
<comment type="subcellular location">
    <subcellularLocation>
        <location evidence="1">Cell membrane</location>
        <topology evidence="1">Multi-pass membrane protein</topology>
    </subcellularLocation>
</comment>
<dbReference type="InterPro" id="IPR003838">
    <property type="entry name" value="ABC3_permease_C"/>
</dbReference>
<keyword evidence="9" id="KW-1185">Reference proteome</keyword>
<dbReference type="EMBL" id="JACZDF010000001">
    <property type="protein sequence ID" value="MBD9698412.1"/>
    <property type="molecule type" value="Genomic_DNA"/>
</dbReference>
<accession>A0ABR9DPZ7</accession>
<dbReference type="PROSITE" id="PS51257">
    <property type="entry name" value="PROKAR_LIPOPROTEIN"/>
    <property type="match status" value="1"/>
</dbReference>
<keyword evidence="4 6" id="KW-1133">Transmembrane helix</keyword>
<evidence type="ECO:0000256" key="6">
    <source>
        <dbReference type="SAM" id="Phobius"/>
    </source>
</evidence>
<evidence type="ECO:0000256" key="3">
    <source>
        <dbReference type="ARBA" id="ARBA00022692"/>
    </source>
</evidence>
<comment type="caution">
    <text evidence="8">The sequence shown here is derived from an EMBL/GenBank/DDBJ whole genome shotgun (WGS) entry which is preliminary data.</text>
</comment>
<dbReference type="Proteomes" id="UP000642107">
    <property type="component" value="Unassembled WGS sequence"/>
</dbReference>
<feature type="transmembrane region" description="Helical" evidence="6">
    <location>
        <begin position="170"/>
        <end position="190"/>
    </location>
</feature>
<feature type="transmembrane region" description="Helical" evidence="6">
    <location>
        <begin position="290"/>
        <end position="310"/>
    </location>
</feature>
<evidence type="ECO:0000259" key="7">
    <source>
        <dbReference type="Pfam" id="PF02687"/>
    </source>
</evidence>
<keyword evidence="5 6" id="KW-0472">Membrane</keyword>
<feature type="transmembrane region" description="Helical" evidence="6">
    <location>
        <begin position="377"/>
        <end position="401"/>
    </location>
</feature>
<evidence type="ECO:0000256" key="1">
    <source>
        <dbReference type="ARBA" id="ARBA00004651"/>
    </source>
</evidence>
<evidence type="ECO:0000313" key="9">
    <source>
        <dbReference type="Proteomes" id="UP000642107"/>
    </source>
</evidence>
<organism evidence="8 9">
    <name type="scientific">Flavimobilis rhizosphaerae</name>
    <dbReference type="NCBI Taxonomy" id="2775421"/>
    <lineage>
        <taxon>Bacteria</taxon>
        <taxon>Bacillati</taxon>
        <taxon>Actinomycetota</taxon>
        <taxon>Actinomycetes</taxon>
        <taxon>Micrococcales</taxon>
        <taxon>Jonesiaceae</taxon>
        <taxon>Flavimobilis</taxon>
    </lineage>
</organism>
<evidence type="ECO:0000256" key="5">
    <source>
        <dbReference type="ARBA" id="ARBA00023136"/>
    </source>
</evidence>
<feature type="transmembrane region" description="Helical" evidence="6">
    <location>
        <begin position="777"/>
        <end position="794"/>
    </location>
</feature>
<feature type="transmembrane region" description="Helical" evidence="6">
    <location>
        <begin position="830"/>
        <end position="856"/>
    </location>
</feature>
<feature type="transmembrane region" description="Helical" evidence="6">
    <location>
        <begin position="222"/>
        <end position="243"/>
    </location>
</feature>
<keyword evidence="2" id="KW-1003">Cell membrane</keyword>
<feature type="transmembrane region" description="Helical" evidence="6">
    <location>
        <begin position="330"/>
        <end position="351"/>
    </location>
</feature>
<proteinExistence type="predicted"/>
<gene>
    <name evidence="8" type="ORF">IGS67_02740</name>
</gene>
<reference evidence="8 9" key="1">
    <citation type="submission" date="2020-09" db="EMBL/GenBank/DDBJ databases">
        <title>Flavimobilis rhizosphaerae sp. nov., isolated from rhizosphere soil of Spartina alterniflora.</title>
        <authorList>
            <person name="Hanqin C."/>
        </authorList>
    </citation>
    <scope>NUCLEOTIDE SEQUENCE [LARGE SCALE GENOMIC DNA]</scope>
    <source>
        <strain evidence="8 9">GY 10621</strain>
    </source>
</reference>